<dbReference type="GO" id="GO:0016740">
    <property type="term" value="F:transferase activity"/>
    <property type="evidence" value="ECO:0007669"/>
    <property type="project" value="UniProtKB-KW"/>
</dbReference>
<proteinExistence type="inferred from homology"/>
<accession>A0A3M8KVX6</accession>
<gene>
    <name evidence="3" type="ORF">EEJ31_12405</name>
</gene>
<dbReference type="SUPFAM" id="SSF89796">
    <property type="entry name" value="CoA-transferase family III (CaiB/BaiF)"/>
    <property type="match status" value="1"/>
</dbReference>
<dbReference type="PANTHER" id="PTHR48228:SF6">
    <property type="entry name" value="L-CARNITINE COA-TRANSFERASE"/>
    <property type="match status" value="1"/>
</dbReference>
<dbReference type="Gene3D" id="3.30.1540.10">
    <property type="entry name" value="formyl-coa transferase, domain 3"/>
    <property type="match status" value="1"/>
</dbReference>
<organism evidence="3 4">
    <name type="scientific">Cryobacterium tepidiphilum</name>
    <dbReference type="NCBI Taxonomy" id="2486026"/>
    <lineage>
        <taxon>Bacteria</taxon>
        <taxon>Bacillati</taxon>
        <taxon>Actinomycetota</taxon>
        <taxon>Actinomycetes</taxon>
        <taxon>Micrococcales</taxon>
        <taxon>Microbacteriaceae</taxon>
        <taxon>Cryobacterium</taxon>
    </lineage>
</organism>
<protein>
    <submittedName>
        <fullName evidence="3">CoA transferase</fullName>
    </submittedName>
</protein>
<dbReference type="Gene3D" id="3.40.50.10540">
    <property type="entry name" value="Crotonobetainyl-coa:carnitine coa-transferase, domain 1"/>
    <property type="match status" value="1"/>
</dbReference>
<dbReference type="InterPro" id="IPR023606">
    <property type="entry name" value="CoA-Trfase_III_dom_1_sf"/>
</dbReference>
<keyword evidence="2 3" id="KW-0808">Transferase</keyword>
<dbReference type="PANTHER" id="PTHR48228">
    <property type="entry name" value="SUCCINYL-COA--D-CITRAMALATE COA-TRANSFERASE"/>
    <property type="match status" value="1"/>
</dbReference>
<name>A0A3M8KVX6_9MICO</name>
<comment type="caution">
    <text evidence="3">The sequence shown here is derived from an EMBL/GenBank/DDBJ whole genome shotgun (WGS) entry which is preliminary data.</text>
</comment>
<dbReference type="AlphaFoldDB" id="A0A3M8KVX6"/>
<evidence type="ECO:0000313" key="4">
    <source>
        <dbReference type="Proteomes" id="UP000279859"/>
    </source>
</evidence>
<evidence type="ECO:0000256" key="2">
    <source>
        <dbReference type="ARBA" id="ARBA00022679"/>
    </source>
</evidence>
<evidence type="ECO:0000313" key="3">
    <source>
        <dbReference type="EMBL" id="RNE57215.1"/>
    </source>
</evidence>
<dbReference type="InterPro" id="IPR044855">
    <property type="entry name" value="CoA-Trfase_III_dom3_sf"/>
</dbReference>
<dbReference type="OrthoDB" id="9797653at2"/>
<evidence type="ECO:0000256" key="1">
    <source>
        <dbReference type="ARBA" id="ARBA00008383"/>
    </source>
</evidence>
<dbReference type="InterPro" id="IPR050509">
    <property type="entry name" value="CoA-transferase_III"/>
</dbReference>
<reference evidence="3 4" key="1">
    <citation type="submission" date="2018-11" db="EMBL/GenBank/DDBJ databases">
        <title>Cryobacterium sp. nov., isolated from rhizosphere soil of lettuce.</title>
        <authorList>
            <person name="Wang Y."/>
        </authorList>
    </citation>
    <scope>NUCLEOTIDE SEQUENCE [LARGE SCALE GENOMIC DNA]</scope>
    <source>
        <strain evidence="3 4">NEAU-85</strain>
    </source>
</reference>
<dbReference type="InterPro" id="IPR003673">
    <property type="entry name" value="CoA-Trfase_fam_III"/>
</dbReference>
<sequence length="396" mass="42817">MDSALSGLRIIDCATLFAGPFAATMLGDFGADVIKVEHPRRPDPSRGHGATKDGQGLWWKSLGRNKRTVAADLKSDDGRAVLLKLVESADVLIENFRPGTLDRWGLGFDELTRVNPRLIVLRVTGFGQIGPRRSDPGFGTLAEAMSGFAAMTGEADGPPTLPPFALADGVAGLTAAYAIMVALWSRERTGRGQEIDLALIEPLLGILGPQISTYDQLGRKPVRTGNRTTNNSPRNTYRTRDGKWLAISTSSQSIAERVLRLVGHPEYIDEPWFATGQQRAQHSDVLDAAVGAWVAERDSGEALAAFSAAEAAASLIYDVEDIMNDEQYQALGTIHAIDDPDLGPMKMTNVFFRMSETPGEIRFTGRATGADTDAVLREHGFDPEQIEAMRQKGAIA</sequence>
<comment type="similarity">
    <text evidence="1">Belongs to the CoA-transferase III family.</text>
</comment>
<dbReference type="Pfam" id="PF02515">
    <property type="entry name" value="CoA_transf_3"/>
    <property type="match status" value="1"/>
</dbReference>
<dbReference type="Proteomes" id="UP000279859">
    <property type="component" value="Unassembled WGS sequence"/>
</dbReference>
<keyword evidence="4" id="KW-1185">Reference proteome</keyword>
<dbReference type="RefSeq" id="WP_123046607.1">
    <property type="nucleotide sequence ID" value="NZ_RDSR01000024.1"/>
</dbReference>
<dbReference type="EMBL" id="RDSR01000024">
    <property type="protein sequence ID" value="RNE57215.1"/>
    <property type="molecule type" value="Genomic_DNA"/>
</dbReference>